<dbReference type="EMBL" id="JAPCWZ010000003">
    <property type="protein sequence ID" value="KAK8875298.1"/>
    <property type="molecule type" value="Genomic_DNA"/>
</dbReference>
<protein>
    <submittedName>
        <fullName evidence="3">Clr5 domain-containing protein</fullName>
    </submittedName>
</protein>
<dbReference type="PANTHER" id="PTHR38788">
    <property type="entry name" value="CLR5 DOMAIN-CONTAINING PROTEIN"/>
    <property type="match status" value="1"/>
</dbReference>
<dbReference type="Pfam" id="PF14420">
    <property type="entry name" value="Clr5"/>
    <property type="match status" value="1"/>
</dbReference>
<evidence type="ECO:0000256" key="1">
    <source>
        <dbReference type="SAM" id="MobiDB-lite"/>
    </source>
</evidence>
<dbReference type="PANTHER" id="PTHR38788:SF3">
    <property type="entry name" value="CLR5 DOMAIN-CONTAINING PROTEIN"/>
    <property type="match status" value="1"/>
</dbReference>
<comment type="caution">
    <text evidence="3">The sequence shown here is derived from an EMBL/GenBank/DDBJ whole genome shotgun (WGS) entry which is preliminary data.</text>
</comment>
<evidence type="ECO:0000313" key="4">
    <source>
        <dbReference type="Proteomes" id="UP001390339"/>
    </source>
</evidence>
<dbReference type="InterPro" id="IPR025676">
    <property type="entry name" value="Clr5_dom"/>
</dbReference>
<evidence type="ECO:0000313" key="3">
    <source>
        <dbReference type="EMBL" id="KAK8875298.1"/>
    </source>
</evidence>
<accession>A0ABR2JCQ4</accession>
<feature type="domain" description="Clr5" evidence="2">
    <location>
        <begin position="15"/>
        <end position="65"/>
    </location>
</feature>
<feature type="region of interest" description="Disordered" evidence="1">
    <location>
        <begin position="358"/>
        <end position="398"/>
    </location>
</feature>
<gene>
    <name evidence="3" type="ORF">PGQ11_005812</name>
</gene>
<evidence type="ECO:0000259" key="2">
    <source>
        <dbReference type="Pfam" id="PF14420"/>
    </source>
</evidence>
<proteinExistence type="predicted"/>
<dbReference type="Proteomes" id="UP001390339">
    <property type="component" value="Unassembled WGS sequence"/>
</dbReference>
<reference evidence="3 4" key="1">
    <citation type="journal article" date="2024" name="IMA Fungus">
        <title>Apiospora arundinis, a panoply of carbohydrate-active enzymes and secondary metabolites.</title>
        <authorList>
            <person name="Sorensen T."/>
            <person name="Petersen C."/>
            <person name="Muurmann A.T."/>
            <person name="Christiansen J.V."/>
            <person name="Brundto M.L."/>
            <person name="Overgaard C.K."/>
            <person name="Boysen A.T."/>
            <person name="Wollenberg R.D."/>
            <person name="Larsen T.O."/>
            <person name="Sorensen J.L."/>
            <person name="Nielsen K.L."/>
            <person name="Sondergaard T.E."/>
        </authorList>
    </citation>
    <scope>NUCLEOTIDE SEQUENCE [LARGE SCALE GENOMIC DNA]</scope>
    <source>
        <strain evidence="3 4">AAU 773</strain>
    </source>
</reference>
<name>A0ABR2JCQ4_9PEZI</name>
<organism evidence="3 4">
    <name type="scientific">Apiospora arundinis</name>
    <dbReference type="NCBI Taxonomy" id="335852"/>
    <lineage>
        <taxon>Eukaryota</taxon>
        <taxon>Fungi</taxon>
        <taxon>Dikarya</taxon>
        <taxon>Ascomycota</taxon>
        <taxon>Pezizomycotina</taxon>
        <taxon>Sordariomycetes</taxon>
        <taxon>Xylariomycetidae</taxon>
        <taxon>Amphisphaeriales</taxon>
        <taxon>Apiosporaceae</taxon>
        <taxon>Apiospora</taxon>
    </lineage>
</organism>
<keyword evidence="4" id="KW-1185">Reference proteome</keyword>
<sequence>MPMMQEPVGDRWATPNQWERYRTTISWLYRRKTLGEIMQIMQQEHGFYATARMYKLRIRTWGLRKNLGFEEAKGILERMIGRQHPPNGEWNVSLSYVYSYIQRLPSGRREVLMQLYDQVVAGSETALSKPHSPSPPLPPHLNVAPGTGLRGAEECNHHLRSYILGGFSNRWWSQDMIPQPHVTELLIEWYHISVVVHGALQRKQTVQAFQVLQPFFDQHSVVLKSRDPRIFGTTIAFVLVLSASGPEIGTQALRFSAHLTGTRYGEHHPYRAALQQLAYMSAEEHRHWLPTIMDWYYRFLGDQAEPGGPFQSYIDYCRRAAKSFVRRIDSSTGHRDEYSNLEVSQDLDEISRTMCIEAEANSPESDDVKTEEGQSGGDGQDMLGEGEGRQHVAKQHATGLRDDLTRLSVLTDLEQALAHNPNKQAQRNKVRQELDLLLNTYCARLTS</sequence>